<evidence type="ECO:0000313" key="4">
    <source>
        <dbReference type="EMBL" id="SCC70716.1"/>
    </source>
</evidence>
<dbReference type="InterPro" id="IPR010987">
    <property type="entry name" value="Glutathione-S-Trfase_C-like"/>
</dbReference>
<dbReference type="Pfam" id="PF02798">
    <property type="entry name" value="GST_N"/>
    <property type="match status" value="1"/>
</dbReference>
<name>A0A1C4GRE3_9GAMM</name>
<proteinExistence type="inferred from homology"/>
<gene>
    <name evidence="4" type="ORF">GA0116959_10148</name>
</gene>
<dbReference type="GO" id="GO:0016034">
    <property type="term" value="F:maleylacetoacetate isomerase activity"/>
    <property type="evidence" value="ECO:0007669"/>
    <property type="project" value="TreeGrafter"/>
</dbReference>
<feature type="domain" description="GST C-terminal" evidence="3">
    <location>
        <begin position="85"/>
        <end position="212"/>
    </location>
</feature>
<dbReference type="GO" id="GO:0006559">
    <property type="term" value="P:L-phenylalanine catabolic process"/>
    <property type="evidence" value="ECO:0007669"/>
    <property type="project" value="TreeGrafter"/>
</dbReference>
<evidence type="ECO:0000259" key="2">
    <source>
        <dbReference type="PROSITE" id="PS50404"/>
    </source>
</evidence>
<dbReference type="PROSITE" id="PS50405">
    <property type="entry name" value="GST_CTER"/>
    <property type="match status" value="1"/>
</dbReference>
<sequence length="212" mass="24190">MKMYGFFRSGTSHRTRIVMNLKKINFEFVPISLVKNQHQQLDFKKINPQSFVPVVEVNDRILTQSPAIIEWLEDTYPEPRLLPQEAIQAAKVRAIAALVGCDIHPINNKRILDYLRNVLKLSDDQVLQWCQHWIEEGFTALEQLLQQDTERGAFCVGHQPSIADAYVIPQVDSAKRFNVNLSQYPIIQSIYDACMALPEFQAAAPNNQPDAA</sequence>
<dbReference type="PANTHER" id="PTHR42673:SF4">
    <property type="entry name" value="MALEYLACETOACETATE ISOMERASE"/>
    <property type="match status" value="1"/>
</dbReference>
<dbReference type="NCBIfam" id="TIGR01262">
    <property type="entry name" value="maiA"/>
    <property type="match status" value="1"/>
</dbReference>
<dbReference type="GO" id="GO:0004364">
    <property type="term" value="F:glutathione transferase activity"/>
    <property type="evidence" value="ECO:0007669"/>
    <property type="project" value="TreeGrafter"/>
</dbReference>
<dbReference type="OrthoDB" id="509852at2"/>
<dbReference type="Gene3D" id="1.20.1050.10">
    <property type="match status" value="1"/>
</dbReference>
<dbReference type="InterPro" id="IPR005955">
    <property type="entry name" value="GST_Zeta"/>
</dbReference>
<dbReference type="InterPro" id="IPR036282">
    <property type="entry name" value="Glutathione-S-Trfase_C_sf"/>
</dbReference>
<evidence type="ECO:0000256" key="1">
    <source>
        <dbReference type="ARBA" id="ARBA00010007"/>
    </source>
</evidence>
<keyword evidence="4" id="KW-0670">Pyruvate</keyword>
<dbReference type="AlphaFoldDB" id="A0A1C4GRE3"/>
<dbReference type="EMBL" id="FMBK01000001">
    <property type="protein sequence ID" value="SCC70716.1"/>
    <property type="molecule type" value="Genomic_DNA"/>
</dbReference>
<accession>A0A1C4GRE3</accession>
<evidence type="ECO:0000259" key="3">
    <source>
        <dbReference type="PROSITE" id="PS50405"/>
    </source>
</evidence>
<feature type="domain" description="GST N-terminal" evidence="2">
    <location>
        <begin position="1"/>
        <end position="80"/>
    </location>
</feature>
<dbReference type="GO" id="GO:0005737">
    <property type="term" value="C:cytoplasm"/>
    <property type="evidence" value="ECO:0007669"/>
    <property type="project" value="InterPro"/>
</dbReference>
<dbReference type="FunFam" id="1.20.1050.10:FF:000017">
    <property type="entry name" value="Maleylacetoacetate isomerase"/>
    <property type="match status" value="1"/>
</dbReference>
<dbReference type="GO" id="GO:0006749">
    <property type="term" value="P:glutathione metabolic process"/>
    <property type="evidence" value="ECO:0007669"/>
    <property type="project" value="TreeGrafter"/>
</dbReference>
<comment type="similarity">
    <text evidence="1">Belongs to the GST superfamily. Zeta family.</text>
</comment>
<keyword evidence="4" id="KW-0413">Isomerase</keyword>
<dbReference type="SFLD" id="SFLDG00358">
    <property type="entry name" value="Main_(cytGST)"/>
    <property type="match status" value="1"/>
</dbReference>
<protein>
    <submittedName>
        <fullName evidence="4">Maleylpyruvate isomerase</fullName>
    </submittedName>
</protein>
<dbReference type="InterPro" id="IPR036249">
    <property type="entry name" value="Thioredoxin-like_sf"/>
</dbReference>
<evidence type="ECO:0000313" key="5">
    <source>
        <dbReference type="Proteomes" id="UP000243661"/>
    </source>
</evidence>
<dbReference type="SFLD" id="SFLDS00019">
    <property type="entry name" value="Glutathione_Transferase_(cytos"/>
    <property type="match status" value="1"/>
</dbReference>
<dbReference type="Gene3D" id="3.40.30.10">
    <property type="entry name" value="Glutaredoxin"/>
    <property type="match status" value="1"/>
</dbReference>
<dbReference type="RefSeq" id="WP_092717056.1">
    <property type="nucleotide sequence ID" value="NZ_FMBK01000001.1"/>
</dbReference>
<dbReference type="SUPFAM" id="SSF47616">
    <property type="entry name" value="GST C-terminal domain-like"/>
    <property type="match status" value="1"/>
</dbReference>
<dbReference type="SUPFAM" id="SSF52833">
    <property type="entry name" value="Thioredoxin-like"/>
    <property type="match status" value="1"/>
</dbReference>
<dbReference type="Proteomes" id="UP000243661">
    <property type="component" value="Unassembled WGS sequence"/>
</dbReference>
<organism evidence="4 5">
    <name type="scientific">Acinetobacter albensis</name>
    <dbReference type="NCBI Taxonomy" id="1673609"/>
    <lineage>
        <taxon>Bacteria</taxon>
        <taxon>Pseudomonadati</taxon>
        <taxon>Pseudomonadota</taxon>
        <taxon>Gammaproteobacteria</taxon>
        <taxon>Moraxellales</taxon>
        <taxon>Moraxellaceae</taxon>
        <taxon>Acinetobacter</taxon>
    </lineage>
</organism>
<dbReference type="InterPro" id="IPR034330">
    <property type="entry name" value="GST_Zeta_C"/>
</dbReference>
<dbReference type="InterPro" id="IPR040079">
    <property type="entry name" value="Glutathione_S-Trfase"/>
</dbReference>
<reference evidence="4 5" key="1">
    <citation type="submission" date="2016-08" db="EMBL/GenBank/DDBJ databases">
        <authorList>
            <person name="Seilhamer J.J."/>
        </authorList>
    </citation>
    <scope>NUCLEOTIDE SEQUENCE [LARGE SCALE GENOMIC DNA]</scope>
    <source>
        <strain evidence="4 5">ANC 4874</strain>
    </source>
</reference>
<dbReference type="InterPro" id="IPR004045">
    <property type="entry name" value="Glutathione_S-Trfase_N"/>
</dbReference>
<dbReference type="PANTHER" id="PTHR42673">
    <property type="entry name" value="MALEYLACETOACETATE ISOMERASE"/>
    <property type="match status" value="1"/>
</dbReference>
<dbReference type="CDD" id="cd03042">
    <property type="entry name" value="GST_N_Zeta"/>
    <property type="match status" value="1"/>
</dbReference>
<dbReference type="PROSITE" id="PS50404">
    <property type="entry name" value="GST_NTER"/>
    <property type="match status" value="1"/>
</dbReference>
<dbReference type="InterPro" id="IPR034333">
    <property type="entry name" value="GST_Zeta_N"/>
</dbReference>
<dbReference type="CDD" id="cd03191">
    <property type="entry name" value="GST_C_Zeta"/>
    <property type="match status" value="1"/>
</dbReference>